<dbReference type="Proteomes" id="UP000440578">
    <property type="component" value="Unassembled WGS sequence"/>
</dbReference>
<accession>A0A6A4WJR0</accession>
<comment type="caution">
    <text evidence="1">The sequence shown here is derived from an EMBL/GenBank/DDBJ whole genome shotgun (WGS) entry which is preliminary data.</text>
</comment>
<organism evidence="1 2">
    <name type="scientific">Amphibalanus amphitrite</name>
    <name type="common">Striped barnacle</name>
    <name type="synonym">Balanus amphitrite</name>
    <dbReference type="NCBI Taxonomy" id="1232801"/>
    <lineage>
        <taxon>Eukaryota</taxon>
        <taxon>Metazoa</taxon>
        <taxon>Ecdysozoa</taxon>
        <taxon>Arthropoda</taxon>
        <taxon>Crustacea</taxon>
        <taxon>Multicrustacea</taxon>
        <taxon>Cirripedia</taxon>
        <taxon>Thoracica</taxon>
        <taxon>Thoracicalcarea</taxon>
        <taxon>Balanomorpha</taxon>
        <taxon>Balanoidea</taxon>
        <taxon>Balanidae</taxon>
        <taxon>Amphibalaninae</taxon>
        <taxon>Amphibalanus</taxon>
    </lineage>
</organism>
<protein>
    <submittedName>
        <fullName evidence="1">Uncharacterized protein</fullName>
    </submittedName>
</protein>
<dbReference type="SUPFAM" id="SSF63825">
    <property type="entry name" value="YWTD domain"/>
    <property type="match status" value="1"/>
</dbReference>
<dbReference type="Gene3D" id="2.120.10.30">
    <property type="entry name" value="TolB, C-terminal domain"/>
    <property type="match status" value="1"/>
</dbReference>
<dbReference type="InterPro" id="IPR011042">
    <property type="entry name" value="6-blade_b-propeller_TolB-like"/>
</dbReference>
<name>A0A6A4WJR0_AMPAM</name>
<evidence type="ECO:0000313" key="1">
    <source>
        <dbReference type="EMBL" id="KAF0307636.1"/>
    </source>
</evidence>
<reference evidence="1 2" key="1">
    <citation type="submission" date="2019-07" db="EMBL/GenBank/DDBJ databases">
        <title>Draft genome assembly of a fouling barnacle, Amphibalanus amphitrite (Darwin, 1854): The first reference genome for Thecostraca.</title>
        <authorList>
            <person name="Kim W."/>
        </authorList>
    </citation>
    <scope>NUCLEOTIDE SEQUENCE [LARGE SCALE GENOMIC DNA]</scope>
    <source>
        <strain evidence="1">SNU_AA5</strain>
        <tissue evidence="1">Soma without cirri and trophi</tissue>
    </source>
</reference>
<evidence type="ECO:0000313" key="2">
    <source>
        <dbReference type="Proteomes" id="UP000440578"/>
    </source>
</evidence>
<dbReference type="EMBL" id="VIIS01000555">
    <property type="protein sequence ID" value="KAF0307636.1"/>
    <property type="molecule type" value="Genomic_DNA"/>
</dbReference>
<dbReference type="AlphaFoldDB" id="A0A6A4WJR0"/>
<gene>
    <name evidence="1" type="ORF">FJT64_021069</name>
</gene>
<keyword evidence="2" id="KW-1185">Reference proteome</keyword>
<proteinExistence type="predicted"/>
<sequence>MHLDTSGELIAWRPEAQEDQNENAVLRCAPIASLNDTWDLPQPSHIRLNFMEALAFDWVNENWHLTASRVSYVCSYLFDRCVKLAEAGGTSRFYAAYDMPNRLLFRIVNEKYGPYKLQVLNLDGTGLRELPVNITYPCGMAVDPVQKQIYILASRRNIGLDAEIYQVNYAGENERMIAALDERIATNFRRAIDDLVELGCHKKYPAYAVVASADSLQAVDLQTEQVTEILSGLNNVTDLAFFRAGERGVPAVLVGRQWRVPWFVVAGRSRLESFYRSASG</sequence>